<dbReference type="GO" id="GO:0016853">
    <property type="term" value="F:isomerase activity"/>
    <property type="evidence" value="ECO:0007669"/>
    <property type="project" value="UniProtKB-KW"/>
</dbReference>
<evidence type="ECO:0000313" key="3">
    <source>
        <dbReference type="Proteomes" id="UP001529340"/>
    </source>
</evidence>
<dbReference type="Gene3D" id="3.40.1400.10">
    <property type="entry name" value="Sugar-phosphate isomerase, RpiB/LacA/LacB"/>
    <property type="match status" value="1"/>
</dbReference>
<keyword evidence="2" id="KW-0413">Isomerase</keyword>
<dbReference type="PANTHER" id="PTHR30345:SF6">
    <property type="entry name" value="RIBOSE 5-PHOSPHATE ISOMERASE"/>
    <property type="match status" value="1"/>
</dbReference>
<sequence length="214" mass="23706">MRIALINEDSQADKNELIFDTLTAVAGKYGHTVDNYGMYSENDEHTVNYIQVGILASILLETQMADFVVTGCGTGQGAMISCNAFANVVCGYASAPLDAYLFSQINAGNAISIPFAQQFGWGSEVNLSMLFEHLFAQPFGGGYPRKYADEESVSRVRMRTDIKERAQKDVLSALEALDREDLKKLLQYPMFTERFQQSAQDGPVRTFIEALLSQ</sequence>
<dbReference type="NCBIfam" id="NF006753">
    <property type="entry name" value="PRK09273.1"/>
    <property type="match status" value="1"/>
</dbReference>
<comment type="similarity">
    <text evidence="1">Belongs to the LacAB/RpiB family.</text>
</comment>
<organism evidence="2 3">
    <name type="scientific">Amedibacillus dolichus</name>
    <dbReference type="NCBI Taxonomy" id="31971"/>
    <lineage>
        <taxon>Bacteria</taxon>
        <taxon>Bacillati</taxon>
        <taxon>Bacillota</taxon>
        <taxon>Erysipelotrichia</taxon>
        <taxon>Erysipelotrichales</taxon>
        <taxon>Erysipelotrichaceae</taxon>
        <taxon>Amedibacillus</taxon>
    </lineage>
</organism>
<dbReference type="SUPFAM" id="SSF89623">
    <property type="entry name" value="Ribose/Galactose isomerase RpiB/AlsB"/>
    <property type="match status" value="1"/>
</dbReference>
<protein>
    <submittedName>
        <fullName evidence="2">RpiB/LacA/LacB family sugar-phosphate isomerase</fullName>
    </submittedName>
</protein>
<dbReference type="InterPro" id="IPR003500">
    <property type="entry name" value="RpiB_LacA_LacB"/>
</dbReference>
<reference evidence="2" key="2">
    <citation type="submission" date="2023-06" db="EMBL/GenBank/DDBJ databases">
        <authorList>
            <person name="Zeman M."/>
            <person name="Kubasova T."/>
            <person name="Jahodarova E."/>
            <person name="Nykrynova M."/>
            <person name="Rychlik I."/>
        </authorList>
    </citation>
    <scope>NUCLEOTIDE SEQUENCE</scope>
    <source>
        <strain evidence="2">ET39</strain>
    </source>
</reference>
<reference evidence="2" key="1">
    <citation type="submission" date="2023-06" db="EMBL/GenBank/DDBJ databases">
        <title>Identification and characterization of horizontal gene transfer across gut microbiota members of farm animals based on homology search.</title>
        <authorList>
            <person name="Schwarzerova J."/>
            <person name="Nykrynova M."/>
            <person name="Jureckova K."/>
            <person name="Cejkova D."/>
            <person name="Rychlik I."/>
        </authorList>
    </citation>
    <scope>NUCLEOTIDE SEQUENCE</scope>
    <source>
        <strain evidence="2">ET39</strain>
    </source>
</reference>
<evidence type="ECO:0000313" key="2">
    <source>
        <dbReference type="EMBL" id="MDM8156676.1"/>
    </source>
</evidence>
<comment type="caution">
    <text evidence="2">The sequence shown here is derived from an EMBL/GenBank/DDBJ whole genome shotgun (WGS) entry which is preliminary data.</text>
</comment>
<dbReference type="Proteomes" id="UP001529340">
    <property type="component" value="Unassembled WGS sequence"/>
</dbReference>
<keyword evidence="3" id="KW-1185">Reference proteome</keyword>
<dbReference type="Pfam" id="PF02502">
    <property type="entry name" value="LacAB_rpiB"/>
    <property type="match status" value="1"/>
</dbReference>
<dbReference type="RefSeq" id="WP_289607141.1">
    <property type="nucleotide sequence ID" value="NZ_JAUDCG010000010.1"/>
</dbReference>
<evidence type="ECO:0000256" key="1">
    <source>
        <dbReference type="ARBA" id="ARBA00008754"/>
    </source>
</evidence>
<gene>
    <name evidence="2" type="ORF">QUV96_03360</name>
</gene>
<name>A0ABT7UAK9_9FIRM</name>
<dbReference type="PANTHER" id="PTHR30345">
    <property type="entry name" value="RIBOSE-5-PHOSPHATE ISOMERASE B"/>
    <property type="match status" value="1"/>
</dbReference>
<accession>A0ABT7UAK9</accession>
<dbReference type="EMBL" id="JAUDCG010000010">
    <property type="protein sequence ID" value="MDM8156676.1"/>
    <property type="molecule type" value="Genomic_DNA"/>
</dbReference>
<dbReference type="InterPro" id="IPR036569">
    <property type="entry name" value="RpiB_LacA_LacB_sf"/>
</dbReference>
<proteinExistence type="inferred from homology"/>